<sequence length="58" mass="6504">MKCPNCDGKILGRIGNDQYYCWTCCLELSVEKGKINVHQIEEDGSLSSLNDLFYQSGS</sequence>
<name>A0ABW2EGZ1_9BACI</name>
<accession>A0ABW2EGZ1</accession>
<dbReference type="EMBL" id="JBHSZV010000004">
    <property type="protein sequence ID" value="MFC7060728.1"/>
    <property type="molecule type" value="Genomic_DNA"/>
</dbReference>
<protein>
    <recommendedName>
        <fullName evidence="3">Inhibitor of sigma-G Gin</fullName>
    </recommendedName>
</protein>
<dbReference type="Proteomes" id="UP001596410">
    <property type="component" value="Unassembled WGS sequence"/>
</dbReference>
<evidence type="ECO:0000313" key="1">
    <source>
        <dbReference type="EMBL" id="MFC7060728.1"/>
    </source>
</evidence>
<gene>
    <name evidence="1" type="ORF">ACFQIC_02430</name>
</gene>
<comment type="caution">
    <text evidence="1">The sequence shown here is derived from an EMBL/GenBank/DDBJ whole genome shotgun (WGS) entry which is preliminary data.</text>
</comment>
<evidence type="ECO:0008006" key="3">
    <source>
        <dbReference type="Google" id="ProtNLM"/>
    </source>
</evidence>
<proteinExistence type="predicted"/>
<keyword evidence="2" id="KW-1185">Reference proteome</keyword>
<dbReference type="RefSeq" id="WP_204706933.1">
    <property type="nucleotide sequence ID" value="NZ_JBHSZV010000004.1"/>
</dbReference>
<evidence type="ECO:0000313" key="2">
    <source>
        <dbReference type="Proteomes" id="UP001596410"/>
    </source>
</evidence>
<organism evidence="1 2">
    <name type="scientific">Halobacillus seohaensis</name>
    <dbReference type="NCBI Taxonomy" id="447421"/>
    <lineage>
        <taxon>Bacteria</taxon>
        <taxon>Bacillati</taxon>
        <taxon>Bacillota</taxon>
        <taxon>Bacilli</taxon>
        <taxon>Bacillales</taxon>
        <taxon>Bacillaceae</taxon>
        <taxon>Halobacillus</taxon>
    </lineage>
</organism>
<reference evidence="2" key="1">
    <citation type="journal article" date="2019" name="Int. J. Syst. Evol. Microbiol.">
        <title>The Global Catalogue of Microorganisms (GCM) 10K type strain sequencing project: providing services to taxonomists for standard genome sequencing and annotation.</title>
        <authorList>
            <consortium name="The Broad Institute Genomics Platform"/>
            <consortium name="The Broad Institute Genome Sequencing Center for Infectious Disease"/>
            <person name="Wu L."/>
            <person name="Ma J."/>
        </authorList>
    </citation>
    <scope>NUCLEOTIDE SEQUENCE [LARGE SCALE GENOMIC DNA]</scope>
    <source>
        <strain evidence="2">CGMCC 4.1621</strain>
    </source>
</reference>